<organism evidence="3 4">
    <name type="scientific">Pedobacter aquae</name>
    <dbReference type="NCBI Taxonomy" id="2605747"/>
    <lineage>
        <taxon>Bacteria</taxon>
        <taxon>Pseudomonadati</taxon>
        <taxon>Bacteroidota</taxon>
        <taxon>Sphingobacteriia</taxon>
        <taxon>Sphingobacteriales</taxon>
        <taxon>Sphingobacteriaceae</taxon>
        <taxon>Pedobacter</taxon>
    </lineage>
</organism>
<name>A0A5C0VC41_9SPHI</name>
<dbReference type="KEGG" id="pej:FYC62_00570"/>
<keyword evidence="4" id="KW-1185">Reference proteome</keyword>
<dbReference type="InterPro" id="IPR001296">
    <property type="entry name" value="Glyco_trans_1"/>
</dbReference>
<dbReference type="EMBL" id="CP043329">
    <property type="protein sequence ID" value="QEK50325.1"/>
    <property type="molecule type" value="Genomic_DNA"/>
</dbReference>
<accession>A0A5C0VC41</accession>
<evidence type="ECO:0000256" key="1">
    <source>
        <dbReference type="ARBA" id="ARBA00022679"/>
    </source>
</evidence>
<feature type="domain" description="Glycosyl transferase family 1" evidence="2">
    <location>
        <begin position="232"/>
        <end position="385"/>
    </location>
</feature>
<gene>
    <name evidence="3" type="ORF">FYC62_00570</name>
</gene>
<dbReference type="Pfam" id="PF00534">
    <property type="entry name" value="Glycos_transf_1"/>
    <property type="match status" value="1"/>
</dbReference>
<dbReference type="AlphaFoldDB" id="A0A5C0VC41"/>
<dbReference type="GO" id="GO:0009103">
    <property type="term" value="P:lipopolysaccharide biosynthetic process"/>
    <property type="evidence" value="ECO:0007669"/>
    <property type="project" value="TreeGrafter"/>
</dbReference>
<proteinExistence type="predicted"/>
<reference evidence="3 4" key="1">
    <citation type="submission" date="2019-08" db="EMBL/GenBank/DDBJ databases">
        <title>Pedobacter sp. nov., isolated from Han river, South Korea.</title>
        <authorList>
            <person name="Lee D.-H."/>
            <person name="Kim Y.-S."/>
            <person name="Hwang E.-M."/>
            <person name="Le Tran T.C."/>
            <person name="Cha C.-J."/>
        </authorList>
    </citation>
    <scope>NUCLEOTIDE SEQUENCE [LARGE SCALE GENOMIC DNA]</scope>
    <source>
        <strain evidence="3 4">CJ43</strain>
    </source>
</reference>
<protein>
    <submittedName>
        <fullName evidence="3">Glycosyltransferase family 4 protein</fullName>
    </submittedName>
</protein>
<dbReference type="GO" id="GO:0016757">
    <property type="term" value="F:glycosyltransferase activity"/>
    <property type="evidence" value="ECO:0007669"/>
    <property type="project" value="InterPro"/>
</dbReference>
<dbReference type="PANTHER" id="PTHR46401:SF2">
    <property type="entry name" value="GLYCOSYLTRANSFERASE WBBK-RELATED"/>
    <property type="match status" value="1"/>
</dbReference>
<dbReference type="Gene3D" id="3.40.50.2000">
    <property type="entry name" value="Glycogen Phosphorylase B"/>
    <property type="match status" value="2"/>
</dbReference>
<dbReference type="Proteomes" id="UP000323653">
    <property type="component" value="Chromosome"/>
</dbReference>
<evidence type="ECO:0000313" key="4">
    <source>
        <dbReference type="Proteomes" id="UP000323653"/>
    </source>
</evidence>
<keyword evidence="1 3" id="KW-0808">Transferase</keyword>
<evidence type="ECO:0000259" key="2">
    <source>
        <dbReference type="Pfam" id="PF00534"/>
    </source>
</evidence>
<sequence>MKCSVANPNIAPYIKQTVIAYQESNNLEKFYTTFFEHREYFLTKFLINYLPNLKKNIKRRNLNEIDFNLVKGKPFKELIRVFSARFLDTITTDKIWEWGELSFDQWVANQLDKSLSSIHTYEHAALKTLERAKELGILSFYEQPSQHHALFEKIVKEQLVLYPELKTKNIDLLTNDKAIKRNKRRDNELKVCDYIICNSTFTKKSLLAADIELKKIITIPYGFPKIETLISEKHPTEKISFMNAGSQNLRKGIHILFQAWKECNFGDKAELIMIGKNHLPTSFLKDLPENIKFIPNIPHEELMSFYAKSDVFVLPTLADGFGMVITEAMSRGMPVITTTHSGGPDIIEHKKNGIIIPPNDKEALIASLRWCVENKNKLKELGRNALIKADSYPWKNFRREVIKQIEEKIASKY</sequence>
<dbReference type="CDD" id="cd03801">
    <property type="entry name" value="GT4_PimA-like"/>
    <property type="match status" value="1"/>
</dbReference>
<dbReference type="SUPFAM" id="SSF53756">
    <property type="entry name" value="UDP-Glycosyltransferase/glycogen phosphorylase"/>
    <property type="match status" value="1"/>
</dbReference>
<dbReference type="RefSeq" id="WP_149073531.1">
    <property type="nucleotide sequence ID" value="NZ_CP043329.1"/>
</dbReference>
<evidence type="ECO:0000313" key="3">
    <source>
        <dbReference type="EMBL" id="QEK50325.1"/>
    </source>
</evidence>
<dbReference type="PANTHER" id="PTHR46401">
    <property type="entry name" value="GLYCOSYLTRANSFERASE WBBK-RELATED"/>
    <property type="match status" value="1"/>
</dbReference>